<reference evidence="2 3" key="1">
    <citation type="submission" date="2024-09" db="EMBL/GenBank/DDBJ databases">
        <authorList>
            <person name="Sun Q."/>
            <person name="Mori K."/>
        </authorList>
    </citation>
    <scope>NUCLEOTIDE SEQUENCE [LARGE SCALE GENOMIC DNA]</scope>
    <source>
        <strain evidence="2 3">JCM 3324</strain>
    </source>
</reference>
<dbReference type="CDD" id="cd01646">
    <property type="entry name" value="RT_Bac_retron_I"/>
    <property type="match status" value="1"/>
</dbReference>
<dbReference type="PANTHER" id="PTHR34047:SF8">
    <property type="entry name" value="PROTEIN YKFC"/>
    <property type="match status" value="1"/>
</dbReference>
<proteinExistence type="predicted"/>
<name>A0ABV5NY28_9ACTN</name>
<accession>A0ABV5NY28</accession>
<dbReference type="PANTHER" id="PTHR34047">
    <property type="entry name" value="NUCLEAR INTRON MATURASE 1, MITOCHONDRIAL-RELATED"/>
    <property type="match status" value="1"/>
</dbReference>
<dbReference type="InterPro" id="IPR043502">
    <property type="entry name" value="DNA/RNA_pol_sf"/>
</dbReference>
<keyword evidence="3" id="KW-1185">Reference proteome</keyword>
<keyword evidence="2" id="KW-0548">Nucleotidyltransferase</keyword>
<evidence type="ECO:0000259" key="1">
    <source>
        <dbReference type="PROSITE" id="PS50878"/>
    </source>
</evidence>
<evidence type="ECO:0000313" key="3">
    <source>
        <dbReference type="Proteomes" id="UP001589568"/>
    </source>
</evidence>
<dbReference type="SUPFAM" id="SSF56672">
    <property type="entry name" value="DNA/RNA polymerases"/>
    <property type="match status" value="1"/>
</dbReference>
<dbReference type="PROSITE" id="PS50878">
    <property type="entry name" value="RT_POL"/>
    <property type="match status" value="1"/>
</dbReference>
<feature type="domain" description="Reverse transcriptase" evidence="1">
    <location>
        <begin position="81"/>
        <end position="307"/>
    </location>
</feature>
<dbReference type="InterPro" id="IPR051083">
    <property type="entry name" value="GrpII_Intron_Splice-Mob/Def"/>
</dbReference>
<organism evidence="2 3">
    <name type="scientific">Nonomuraea salmonea</name>
    <dbReference type="NCBI Taxonomy" id="46181"/>
    <lineage>
        <taxon>Bacteria</taxon>
        <taxon>Bacillati</taxon>
        <taxon>Actinomycetota</taxon>
        <taxon>Actinomycetes</taxon>
        <taxon>Streptosporangiales</taxon>
        <taxon>Streptosporangiaceae</taxon>
        <taxon>Nonomuraea</taxon>
    </lineage>
</organism>
<protein>
    <submittedName>
        <fullName evidence="2">Reverse transcriptase domain-containing protein</fullName>
    </submittedName>
</protein>
<keyword evidence="2" id="KW-0695">RNA-directed DNA polymerase</keyword>
<evidence type="ECO:0000313" key="2">
    <source>
        <dbReference type="EMBL" id="MFB9475219.1"/>
    </source>
</evidence>
<dbReference type="Proteomes" id="UP001589568">
    <property type="component" value="Unassembled WGS sequence"/>
</dbReference>
<keyword evidence="2" id="KW-0808">Transferase</keyword>
<dbReference type="GO" id="GO:0003964">
    <property type="term" value="F:RNA-directed DNA polymerase activity"/>
    <property type="evidence" value="ECO:0007669"/>
    <property type="project" value="UniProtKB-KW"/>
</dbReference>
<dbReference type="Pfam" id="PF00078">
    <property type="entry name" value="RVT_1"/>
    <property type="match status" value="1"/>
</dbReference>
<dbReference type="EMBL" id="JBHMCF010000041">
    <property type="protein sequence ID" value="MFB9475219.1"/>
    <property type="molecule type" value="Genomic_DNA"/>
</dbReference>
<dbReference type="InterPro" id="IPR000477">
    <property type="entry name" value="RT_dom"/>
</dbReference>
<dbReference type="RefSeq" id="WP_379484666.1">
    <property type="nucleotide sequence ID" value="NZ_JBHMCF010000041.1"/>
</dbReference>
<comment type="caution">
    <text evidence="2">The sequence shown here is derived from an EMBL/GenBank/DDBJ whole genome shotgun (WGS) entry which is preliminary data.</text>
</comment>
<sequence length="473" mass="53010">MVYEVASEISTDAFARSASHIEPSIVRPARVTAATLFRSITTPSNLRRLYHDHIEDKGAHGRDGIHPKSLATDLDVVTKLISRKVRMGSYRFTGYREVLELKGAGRAPRVLSIPTARDRIVLRALADCLTALFPQTRGVIPHQRVLEVATAVAAGTYDSYIKLDIVNFYPSIVHSQIEQELRTKIRKKEILGAVLGAVRTPTVPSGQRDRTPNERGVPQGLAISNILAELVMGKIDAAASTLDDCAYFRYVDDILILCNGTSINRVRDSIINECEDSGLKVHLTAAGEAKSSSGSILDGFSYLGYKFSGSAVTVRKRSVQNIETSIARAFTRYKNDGNLQQLQDRLNLIVTGCVYGGVSYGWLNYFRQMNDIALLKRLDVTMETMKRRHKIPATLRVKRFVRAYWSIRYPFGKDRNYIPNFDLANMAQMRRVLIIHLGEKEVAKITDDELPATFKRIMRKVIIDLEKDIGHIS</sequence>
<gene>
    <name evidence="2" type="ORF">ACFFR3_37510</name>
</gene>